<accession>A0ACD3ZP09</accession>
<dbReference type="EMBL" id="CP090040">
    <property type="protein sequence ID" value="UPL02966.1"/>
    <property type="molecule type" value="Genomic_DNA"/>
</dbReference>
<name>A0ACD3ZP09_FUSSC</name>
<evidence type="ECO:0000313" key="2">
    <source>
        <dbReference type="Proteomes" id="UP000830768"/>
    </source>
</evidence>
<organism evidence="1 2">
    <name type="scientific">Fusarium solani subsp. cucurbitae</name>
    <name type="common">Neocosmosporum cucurbitae</name>
    <dbReference type="NCBI Taxonomy" id="2747967"/>
    <lineage>
        <taxon>Eukaryota</taxon>
        <taxon>Fungi</taxon>
        <taxon>Dikarya</taxon>
        <taxon>Ascomycota</taxon>
        <taxon>Pezizomycotina</taxon>
        <taxon>Sordariomycetes</taxon>
        <taxon>Hypocreomycetidae</taxon>
        <taxon>Hypocreales</taxon>
        <taxon>Nectriaceae</taxon>
        <taxon>Fusarium</taxon>
        <taxon>Fusarium solani species complex</taxon>
    </lineage>
</organism>
<reference evidence="1" key="1">
    <citation type="submission" date="2021-11" db="EMBL/GenBank/DDBJ databases">
        <title>Fusarium solani-melongenae Genome sequencing and assembly.</title>
        <authorList>
            <person name="Xie S."/>
            <person name="Huang L."/>
            <person name="Zhang X."/>
        </authorList>
    </citation>
    <scope>NUCLEOTIDE SEQUENCE</scope>
    <source>
        <strain evidence="1">CRI 24-3</strain>
    </source>
</reference>
<gene>
    <name evidence="1" type="ORF">LCI18_013900</name>
</gene>
<proteinExistence type="predicted"/>
<sequence>MQSMTRKRQKTGDRSNGSNSAEQRSFRERRTQRMRELEEQVLCLSMAQDERNALLVSENRALRDMVTQTKHQASRIGLLLKELNDSLAGWSAAAHKGSPVPHPNFEGQSGGDSGTTRPELTLDSSDLGVPHGSASLDFFPEATQFAPAADADVLGRTADPFDGDASSFTADVCFHAATPDPGMLTALLVRLFNSSPDRTLMEEDLAAD</sequence>
<dbReference type="Proteomes" id="UP000830768">
    <property type="component" value="Chromosome 12"/>
</dbReference>
<evidence type="ECO:0000313" key="1">
    <source>
        <dbReference type="EMBL" id="UPL02966.1"/>
    </source>
</evidence>
<protein>
    <submittedName>
        <fullName evidence="1">Uncharacterized protein</fullName>
    </submittedName>
</protein>
<keyword evidence="2" id="KW-1185">Reference proteome</keyword>